<dbReference type="Proteomes" id="UP001172680">
    <property type="component" value="Unassembled WGS sequence"/>
</dbReference>
<organism evidence="1 2">
    <name type="scientific">Coniosporium tulheliwenetii</name>
    <dbReference type="NCBI Taxonomy" id="3383036"/>
    <lineage>
        <taxon>Eukaryota</taxon>
        <taxon>Fungi</taxon>
        <taxon>Dikarya</taxon>
        <taxon>Ascomycota</taxon>
        <taxon>Pezizomycotina</taxon>
        <taxon>Dothideomycetes</taxon>
        <taxon>Dothideomycetes incertae sedis</taxon>
        <taxon>Coniosporium</taxon>
    </lineage>
</organism>
<gene>
    <name evidence="1" type="ORF">H2199_004550</name>
</gene>
<name>A0ACC2Z5M7_9PEZI</name>
<accession>A0ACC2Z5M7</accession>
<dbReference type="EMBL" id="JAPDRP010000012">
    <property type="protein sequence ID" value="KAJ9643028.1"/>
    <property type="molecule type" value="Genomic_DNA"/>
</dbReference>
<keyword evidence="2" id="KW-1185">Reference proteome</keyword>
<reference evidence="1" key="1">
    <citation type="submission" date="2022-10" db="EMBL/GenBank/DDBJ databases">
        <title>Culturing micro-colonial fungi from biological soil crusts in the Mojave desert and describing Neophaeococcomyces mojavensis, and introducing the new genera and species Taxawa tesnikishii.</title>
        <authorList>
            <person name="Kurbessoian T."/>
            <person name="Stajich J.E."/>
        </authorList>
    </citation>
    <scope>NUCLEOTIDE SEQUENCE</scope>
    <source>
        <strain evidence="1">JES_115</strain>
    </source>
</reference>
<comment type="caution">
    <text evidence="1">The sequence shown here is derived from an EMBL/GenBank/DDBJ whole genome shotgun (WGS) entry which is preliminary data.</text>
</comment>
<evidence type="ECO:0000313" key="1">
    <source>
        <dbReference type="EMBL" id="KAJ9643028.1"/>
    </source>
</evidence>
<proteinExistence type="predicted"/>
<protein>
    <submittedName>
        <fullName evidence="1">Uncharacterized protein</fullName>
    </submittedName>
</protein>
<sequence>MRLEKQIKEHDTQLKLSHERLGLHSKRLDEHTTSLKFIQKELGHTVPELRDTAKHYILTPSMGLAHP</sequence>
<evidence type="ECO:0000313" key="2">
    <source>
        <dbReference type="Proteomes" id="UP001172680"/>
    </source>
</evidence>